<evidence type="ECO:0000313" key="2">
    <source>
        <dbReference type="EMBL" id="NEA14369.1"/>
    </source>
</evidence>
<comment type="caution">
    <text evidence="2">The sequence shown here is derived from an EMBL/GenBank/DDBJ whole genome shotgun (WGS) entry which is preliminary data.</text>
</comment>
<name>A0A6N9TUW7_STRHA</name>
<protein>
    <submittedName>
        <fullName evidence="2">Uncharacterized protein</fullName>
    </submittedName>
</protein>
<evidence type="ECO:0000313" key="3">
    <source>
        <dbReference type="Proteomes" id="UP000471293"/>
    </source>
</evidence>
<keyword evidence="1" id="KW-0472">Membrane</keyword>
<evidence type="ECO:0000256" key="1">
    <source>
        <dbReference type="SAM" id="Phobius"/>
    </source>
</evidence>
<proteinExistence type="predicted"/>
<sequence length="198" mass="21130">MRLRRPGTPFHPEKERFAEGRFTVGVIEQAIEEGPSEAQGPDTLMIRADVPKHGSIRRRVICPLSMPGSGRGLVGQAVGLRHVTNDPDDVDDVLVIRWPSEVARALQPFRPEGPGAGRARTWRFLAQCAAVVTVGGILLTVVMLIGLVCTAGELFADLPAWFRPWEVLAASAGAAVLGPLAFAFCGARVTTALSRSGA</sequence>
<reference evidence="2 3" key="1">
    <citation type="submission" date="2020-01" db="EMBL/GenBank/DDBJ databases">
        <title>Insect and environment-associated Actinomycetes.</title>
        <authorList>
            <person name="Currrie C."/>
            <person name="Chevrette M."/>
            <person name="Carlson C."/>
            <person name="Stubbendieck R."/>
            <person name="Wendt-Pienkowski E."/>
        </authorList>
    </citation>
    <scope>NUCLEOTIDE SEQUENCE [LARGE SCALE GENOMIC DNA]</scope>
    <source>
        <strain evidence="2 3">SID11342</strain>
    </source>
</reference>
<keyword evidence="1" id="KW-0812">Transmembrane</keyword>
<dbReference type="AlphaFoldDB" id="A0A6N9TUW7"/>
<organism evidence="2 3">
    <name type="scientific">Streptomyces halstedii</name>
    <dbReference type="NCBI Taxonomy" id="1944"/>
    <lineage>
        <taxon>Bacteria</taxon>
        <taxon>Bacillati</taxon>
        <taxon>Actinomycetota</taxon>
        <taxon>Actinomycetes</taxon>
        <taxon>Kitasatosporales</taxon>
        <taxon>Streptomycetaceae</taxon>
        <taxon>Streptomyces</taxon>
    </lineage>
</organism>
<feature type="transmembrane region" description="Helical" evidence="1">
    <location>
        <begin position="124"/>
        <end position="147"/>
    </location>
</feature>
<feature type="transmembrane region" description="Helical" evidence="1">
    <location>
        <begin position="167"/>
        <end position="187"/>
    </location>
</feature>
<keyword evidence="1" id="KW-1133">Transmembrane helix</keyword>
<dbReference type="Proteomes" id="UP000471293">
    <property type="component" value="Unassembled WGS sequence"/>
</dbReference>
<accession>A0A6N9TUW7</accession>
<gene>
    <name evidence="2" type="ORF">G3I29_02185</name>
</gene>
<dbReference type="EMBL" id="JAAGLQ010000045">
    <property type="protein sequence ID" value="NEA14369.1"/>
    <property type="molecule type" value="Genomic_DNA"/>
</dbReference>